<comment type="caution">
    <text evidence="1">The sequence shown here is derived from an EMBL/GenBank/DDBJ whole genome shotgun (WGS) entry which is preliminary data.</text>
</comment>
<dbReference type="EMBL" id="JAZGLY010000001">
    <property type="protein sequence ID" value="MEE6185795.1"/>
    <property type="molecule type" value="Genomic_DNA"/>
</dbReference>
<gene>
    <name evidence="1" type="ORF">V2H41_00780</name>
</gene>
<dbReference type="Pfam" id="PF17170">
    <property type="entry name" value="DUF5128"/>
    <property type="match status" value="1"/>
</dbReference>
<dbReference type="RefSeq" id="WP_330973203.1">
    <property type="nucleotide sequence ID" value="NZ_JAZGLY010000001.1"/>
</dbReference>
<dbReference type="Proteomes" id="UP001357452">
    <property type="component" value="Unassembled WGS sequence"/>
</dbReference>
<evidence type="ECO:0000313" key="1">
    <source>
        <dbReference type="EMBL" id="MEE6185795.1"/>
    </source>
</evidence>
<keyword evidence="2" id="KW-1185">Reference proteome</keyword>
<sequence length="414" mass="49277">MGKWIAIFCLFLYISAASQNGKELYFQPSFAQGASASKMFEEVKYIPLQTTKKSLFGRIRELIVSDAYFIIWDTDTNSIYFFDKNGKFVKKFRPHKCIIKTIQLDRKRNALFISGFNKHFNFSRAEVEKMMSDPTNKSFARYTWSGYYDLSDIHKEKVEVIKDFSLALVTPTIFDNWWAYSFIYANRRWNEDTDYELKIYDGTKTIKQYFPYNKKSGAIYYNPGKISFFPVEDNEMLLFTRPYDYCIYTLTKDSVSLLYKFILPLENSLPKSFFEMPFRSKNDFDEYKYKNGSLVWELRNVYKMGNYLFFSLDYNKSYREKHFMYDEGTKRFYNMGRVSTDSSTAYLPLLQNGIQYCDNEYLYTSISSSTMFQTRDNTQRRSPQYTPEIKEYFDKGDRTDNPVIIQLKLKNKIG</sequence>
<evidence type="ECO:0000313" key="2">
    <source>
        <dbReference type="Proteomes" id="UP001357452"/>
    </source>
</evidence>
<reference evidence="1 2" key="1">
    <citation type="submission" date="2024-01" db="EMBL/GenBank/DDBJ databases">
        <title>Niabella digestum sp. nov., isolated from waste digestion system.</title>
        <authorList>
            <person name="Zhang L."/>
        </authorList>
    </citation>
    <scope>NUCLEOTIDE SEQUENCE [LARGE SCALE GENOMIC DNA]</scope>
    <source>
        <strain evidence="1 2">A18</strain>
    </source>
</reference>
<dbReference type="SUPFAM" id="SSF101898">
    <property type="entry name" value="NHL repeat"/>
    <property type="match status" value="1"/>
</dbReference>
<accession>A0ABU7RCS5</accession>
<name>A0ABU7RCS5_9BACT</name>
<organism evidence="1 2">
    <name type="scientific">Niabella digestorum</name>
    <dbReference type="NCBI Taxonomy" id="3117701"/>
    <lineage>
        <taxon>Bacteria</taxon>
        <taxon>Pseudomonadati</taxon>
        <taxon>Bacteroidota</taxon>
        <taxon>Chitinophagia</taxon>
        <taxon>Chitinophagales</taxon>
        <taxon>Chitinophagaceae</taxon>
        <taxon>Niabella</taxon>
    </lineage>
</organism>
<protein>
    <submittedName>
        <fullName evidence="1">6-bladed beta-propeller</fullName>
    </submittedName>
</protein>
<proteinExistence type="predicted"/>